<evidence type="ECO:0000313" key="5">
    <source>
        <dbReference type="Proteomes" id="UP000248553"/>
    </source>
</evidence>
<evidence type="ECO:0000256" key="2">
    <source>
        <dbReference type="ARBA" id="ARBA00023315"/>
    </source>
</evidence>
<reference evidence="5" key="1">
    <citation type="submission" date="2018-05" db="EMBL/GenBank/DDBJ databases">
        <authorList>
            <person name="Nie L."/>
        </authorList>
    </citation>
    <scope>NUCLEOTIDE SEQUENCE [LARGE SCALE GENOMIC DNA]</scope>
    <source>
        <strain evidence="5">NL</strain>
    </source>
</reference>
<sequence length="149" mass="16737">MLHLLRTDSDHPDFRALVRLLDQDLQVRDGAEHSFYAQFNKVDTIRHVVVAYLDDAPVGCGAFKPYDEAAVEIKRMFVQPAHRGRGVARAVLAELEGWARELGYAGCVLETGKKQPEAIRLYQQSGYQLVPNYGQYIGIDNSVCMQKAV</sequence>
<dbReference type="Gene3D" id="3.40.630.30">
    <property type="match status" value="1"/>
</dbReference>
<evidence type="ECO:0000256" key="1">
    <source>
        <dbReference type="ARBA" id="ARBA00022679"/>
    </source>
</evidence>
<dbReference type="EMBL" id="QHKM01000011">
    <property type="protein sequence ID" value="RAK62923.1"/>
    <property type="molecule type" value="Genomic_DNA"/>
</dbReference>
<dbReference type="InterPro" id="IPR000182">
    <property type="entry name" value="GNAT_dom"/>
</dbReference>
<accession>A0A328B745</accession>
<comment type="caution">
    <text evidence="4">The sequence shown here is derived from an EMBL/GenBank/DDBJ whole genome shotgun (WGS) entry which is preliminary data.</text>
</comment>
<dbReference type="RefSeq" id="WP_111480388.1">
    <property type="nucleotide sequence ID" value="NZ_QHKM01000011.1"/>
</dbReference>
<dbReference type="SUPFAM" id="SSF55729">
    <property type="entry name" value="Acyl-CoA N-acyltransferases (Nat)"/>
    <property type="match status" value="1"/>
</dbReference>
<dbReference type="PANTHER" id="PTHR43877:SF2">
    <property type="entry name" value="AMINOALKYLPHOSPHONATE N-ACETYLTRANSFERASE-RELATED"/>
    <property type="match status" value="1"/>
</dbReference>
<dbReference type="Pfam" id="PF00583">
    <property type="entry name" value="Acetyltransf_1"/>
    <property type="match status" value="1"/>
</dbReference>
<dbReference type="InterPro" id="IPR050832">
    <property type="entry name" value="Bact_Acetyltransf"/>
</dbReference>
<dbReference type="CDD" id="cd04301">
    <property type="entry name" value="NAT_SF"/>
    <property type="match status" value="1"/>
</dbReference>
<proteinExistence type="predicted"/>
<keyword evidence="2" id="KW-0012">Acyltransferase</keyword>
<dbReference type="Proteomes" id="UP000248553">
    <property type="component" value="Unassembled WGS sequence"/>
</dbReference>
<organism evidence="4 5">
    <name type="scientific">Hymenobacter edaphi</name>
    <dbReference type="NCBI Taxonomy" id="2211146"/>
    <lineage>
        <taxon>Bacteria</taxon>
        <taxon>Pseudomonadati</taxon>
        <taxon>Bacteroidota</taxon>
        <taxon>Cytophagia</taxon>
        <taxon>Cytophagales</taxon>
        <taxon>Hymenobacteraceae</taxon>
        <taxon>Hymenobacter</taxon>
    </lineage>
</organism>
<dbReference type="OrthoDB" id="9803233at2"/>
<dbReference type="GO" id="GO:0016747">
    <property type="term" value="F:acyltransferase activity, transferring groups other than amino-acyl groups"/>
    <property type="evidence" value="ECO:0007669"/>
    <property type="project" value="InterPro"/>
</dbReference>
<keyword evidence="1 4" id="KW-0808">Transferase</keyword>
<gene>
    <name evidence="4" type="ORF">DLM85_22245</name>
</gene>
<dbReference type="InterPro" id="IPR016181">
    <property type="entry name" value="Acyl_CoA_acyltransferase"/>
</dbReference>
<dbReference type="PROSITE" id="PS51186">
    <property type="entry name" value="GNAT"/>
    <property type="match status" value="1"/>
</dbReference>
<protein>
    <submittedName>
        <fullName evidence="4">GNAT family N-acetyltransferase</fullName>
    </submittedName>
</protein>
<dbReference type="AlphaFoldDB" id="A0A328B745"/>
<dbReference type="PANTHER" id="PTHR43877">
    <property type="entry name" value="AMINOALKYLPHOSPHONATE N-ACETYLTRANSFERASE-RELATED-RELATED"/>
    <property type="match status" value="1"/>
</dbReference>
<evidence type="ECO:0000259" key="3">
    <source>
        <dbReference type="PROSITE" id="PS51186"/>
    </source>
</evidence>
<evidence type="ECO:0000313" key="4">
    <source>
        <dbReference type="EMBL" id="RAK62923.1"/>
    </source>
</evidence>
<feature type="domain" description="N-acetyltransferase" evidence="3">
    <location>
        <begin position="1"/>
        <end position="149"/>
    </location>
</feature>
<name>A0A328B745_9BACT</name>
<keyword evidence="5" id="KW-1185">Reference proteome</keyword>